<organism evidence="3 4">
    <name type="scientific">Diaminobutyricimonas aerilata</name>
    <dbReference type="NCBI Taxonomy" id="1162967"/>
    <lineage>
        <taxon>Bacteria</taxon>
        <taxon>Bacillati</taxon>
        <taxon>Actinomycetota</taxon>
        <taxon>Actinomycetes</taxon>
        <taxon>Micrococcales</taxon>
        <taxon>Microbacteriaceae</taxon>
        <taxon>Diaminobutyricimonas</taxon>
    </lineage>
</organism>
<evidence type="ECO:0000259" key="2">
    <source>
        <dbReference type="PROSITE" id="PS50076"/>
    </source>
</evidence>
<sequence>MERDEAARLLGVRPDASRPEVEKAFQHMARLTHPDLVPAERAEAARVQFQRIEAARRTLLATVPGPAPSGRAAPDDVDPYGRRRFDVPPAVLPPMSTRLVALWSVLLLAAFVLAHLRSDAPLTLLDPVLRGLALEAGLTGWALTGNRRLLVLGIVALIATVITVTLFATIVGLMGTLLMAPSVIGLLGAGQRRYVLVRMSR</sequence>
<evidence type="ECO:0000313" key="3">
    <source>
        <dbReference type="EMBL" id="PJJ71396.1"/>
    </source>
</evidence>
<proteinExistence type="predicted"/>
<comment type="caution">
    <text evidence="3">The sequence shown here is derived from an EMBL/GenBank/DDBJ whole genome shotgun (WGS) entry which is preliminary data.</text>
</comment>
<feature type="transmembrane region" description="Helical" evidence="1">
    <location>
        <begin position="149"/>
        <end position="171"/>
    </location>
</feature>
<dbReference type="OrthoDB" id="5073169at2"/>
<keyword evidence="1" id="KW-0812">Transmembrane</keyword>
<dbReference type="InterPro" id="IPR001623">
    <property type="entry name" value="DnaJ_domain"/>
</dbReference>
<dbReference type="RefSeq" id="WP_100363701.1">
    <property type="nucleotide sequence ID" value="NZ_PGFF01000001.1"/>
</dbReference>
<accession>A0A2M9CHJ7</accession>
<dbReference type="Pfam" id="PF00226">
    <property type="entry name" value="DnaJ"/>
    <property type="match status" value="1"/>
</dbReference>
<evidence type="ECO:0000256" key="1">
    <source>
        <dbReference type="SAM" id="Phobius"/>
    </source>
</evidence>
<dbReference type="CDD" id="cd06257">
    <property type="entry name" value="DnaJ"/>
    <property type="match status" value="1"/>
</dbReference>
<keyword evidence="1" id="KW-0472">Membrane</keyword>
<dbReference type="Proteomes" id="UP000228758">
    <property type="component" value="Unassembled WGS sequence"/>
</dbReference>
<feature type="transmembrane region" description="Helical" evidence="1">
    <location>
        <begin position="177"/>
        <end position="195"/>
    </location>
</feature>
<dbReference type="SUPFAM" id="SSF46565">
    <property type="entry name" value="Chaperone J-domain"/>
    <property type="match status" value="1"/>
</dbReference>
<keyword evidence="4" id="KW-1185">Reference proteome</keyword>
<protein>
    <submittedName>
        <fullName evidence="3">DnaJ-like protein</fullName>
    </submittedName>
</protein>
<name>A0A2M9CHJ7_9MICO</name>
<evidence type="ECO:0000313" key="4">
    <source>
        <dbReference type="Proteomes" id="UP000228758"/>
    </source>
</evidence>
<gene>
    <name evidence="3" type="ORF">CLV46_0942</name>
</gene>
<dbReference type="Gene3D" id="1.10.287.110">
    <property type="entry name" value="DnaJ domain"/>
    <property type="match status" value="1"/>
</dbReference>
<dbReference type="SMART" id="SM00271">
    <property type="entry name" value="DnaJ"/>
    <property type="match status" value="1"/>
</dbReference>
<feature type="transmembrane region" description="Helical" evidence="1">
    <location>
        <begin position="99"/>
        <end position="116"/>
    </location>
</feature>
<keyword evidence="1" id="KW-1133">Transmembrane helix</keyword>
<reference evidence="3 4" key="1">
    <citation type="submission" date="2017-11" db="EMBL/GenBank/DDBJ databases">
        <title>Genomic Encyclopedia of Archaeal and Bacterial Type Strains, Phase II (KMG-II): From Individual Species to Whole Genera.</title>
        <authorList>
            <person name="Goeker M."/>
        </authorList>
    </citation>
    <scope>NUCLEOTIDE SEQUENCE [LARGE SCALE GENOMIC DNA]</scope>
    <source>
        <strain evidence="3 4">DSM 27393</strain>
    </source>
</reference>
<dbReference type="AlphaFoldDB" id="A0A2M9CHJ7"/>
<dbReference type="EMBL" id="PGFF01000001">
    <property type="protein sequence ID" value="PJJ71396.1"/>
    <property type="molecule type" value="Genomic_DNA"/>
</dbReference>
<dbReference type="InterPro" id="IPR036869">
    <property type="entry name" value="J_dom_sf"/>
</dbReference>
<feature type="domain" description="J" evidence="2">
    <location>
        <begin position="5"/>
        <end position="78"/>
    </location>
</feature>
<dbReference type="PROSITE" id="PS50076">
    <property type="entry name" value="DNAJ_2"/>
    <property type="match status" value="1"/>
</dbReference>